<feature type="transmembrane region" description="Helical" evidence="7">
    <location>
        <begin position="289"/>
        <end position="306"/>
    </location>
</feature>
<keyword evidence="11" id="KW-1185">Reference proteome</keyword>
<keyword evidence="2 7" id="KW-0812">Transmembrane</keyword>
<feature type="compositionally biased region" description="Polar residues" evidence="6">
    <location>
        <begin position="22"/>
        <end position="35"/>
    </location>
</feature>
<feature type="transmembrane region" description="Helical" evidence="7">
    <location>
        <begin position="455"/>
        <end position="473"/>
    </location>
</feature>
<feature type="transmembrane region" description="Helical" evidence="7">
    <location>
        <begin position="372"/>
        <end position="392"/>
    </location>
</feature>
<keyword evidence="4 7" id="KW-0472">Membrane</keyword>
<evidence type="ECO:0000256" key="7">
    <source>
        <dbReference type="SAM" id="Phobius"/>
    </source>
</evidence>
<feature type="compositionally biased region" description="Low complexity" evidence="6">
    <location>
        <begin position="36"/>
        <end position="73"/>
    </location>
</feature>
<evidence type="ECO:0000256" key="1">
    <source>
        <dbReference type="ARBA" id="ARBA00004141"/>
    </source>
</evidence>
<evidence type="ECO:0000259" key="8">
    <source>
        <dbReference type="Pfam" id="PF06738"/>
    </source>
</evidence>
<evidence type="ECO:0000256" key="4">
    <source>
        <dbReference type="ARBA" id="ARBA00023136"/>
    </source>
</evidence>
<dbReference type="Pfam" id="PF12821">
    <property type="entry name" value="ThrE_2"/>
    <property type="match status" value="1"/>
</dbReference>
<dbReference type="InterPro" id="IPR024528">
    <property type="entry name" value="ThrE_2"/>
</dbReference>
<name>A0A5C5FS29_9BASI</name>
<evidence type="ECO:0000256" key="2">
    <source>
        <dbReference type="ARBA" id="ARBA00022692"/>
    </source>
</evidence>
<feature type="transmembrane region" description="Helical" evidence="7">
    <location>
        <begin position="313"/>
        <end position="332"/>
    </location>
</feature>
<protein>
    <submittedName>
        <fullName evidence="10">DUF1212-domain-containing protein</fullName>
    </submittedName>
</protein>
<keyword evidence="3 7" id="KW-1133">Transmembrane helix</keyword>
<evidence type="ECO:0000313" key="10">
    <source>
        <dbReference type="EMBL" id="TNY19032.1"/>
    </source>
</evidence>
<dbReference type="PANTHER" id="PTHR31082:SF4">
    <property type="entry name" value="PHEROMONE-REGULATED MEMBRANE PROTEIN 10"/>
    <property type="match status" value="1"/>
</dbReference>
<dbReference type="OrthoDB" id="413008at2759"/>
<dbReference type="PANTHER" id="PTHR31082">
    <property type="entry name" value="PHEROMONE-REGULATED MEMBRANE PROTEIN 10"/>
    <property type="match status" value="1"/>
</dbReference>
<feature type="transmembrane region" description="Helical" evidence="7">
    <location>
        <begin position="505"/>
        <end position="527"/>
    </location>
</feature>
<evidence type="ECO:0000256" key="3">
    <source>
        <dbReference type="ARBA" id="ARBA00022989"/>
    </source>
</evidence>
<dbReference type="EMBL" id="SOZI01000111">
    <property type="protein sequence ID" value="TNY19032.1"/>
    <property type="molecule type" value="Genomic_DNA"/>
</dbReference>
<organism evidence="10 11">
    <name type="scientific">Rhodotorula diobovata</name>
    <dbReference type="NCBI Taxonomy" id="5288"/>
    <lineage>
        <taxon>Eukaryota</taxon>
        <taxon>Fungi</taxon>
        <taxon>Dikarya</taxon>
        <taxon>Basidiomycota</taxon>
        <taxon>Pucciniomycotina</taxon>
        <taxon>Microbotryomycetes</taxon>
        <taxon>Sporidiobolales</taxon>
        <taxon>Sporidiobolaceae</taxon>
        <taxon>Rhodotorula</taxon>
    </lineage>
</organism>
<gene>
    <name evidence="10" type="ORF">DMC30DRAFT_354548</name>
</gene>
<evidence type="ECO:0000259" key="9">
    <source>
        <dbReference type="Pfam" id="PF12821"/>
    </source>
</evidence>
<feature type="compositionally biased region" description="Basic and acidic residues" evidence="6">
    <location>
        <begin position="91"/>
        <end position="113"/>
    </location>
</feature>
<evidence type="ECO:0000256" key="5">
    <source>
        <dbReference type="ARBA" id="ARBA00034125"/>
    </source>
</evidence>
<dbReference type="GO" id="GO:0016020">
    <property type="term" value="C:membrane"/>
    <property type="evidence" value="ECO:0007669"/>
    <property type="project" value="UniProtKB-SubCell"/>
</dbReference>
<feature type="domain" description="Threonine/serine exporter-like N-terminal" evidence="8">
    <location>
        <begin position="155"/>
        <end position="394"/>
    </location>
</feature>
<feature type="transmembrane region" description="Helical" evidence="7">
    <location>
        <begin position="547"/>
        <end position="572"/>
    </location>
</feature>
<comment type="caution">
    <text evidence="10">The sequence shown here is derived from an EMBL/GenBank/DDBJ whole genome shotgun (WGS) entry which is preliminary data.</text>
</comment>
<dbReference type="InterPro" id="IPR010619">
    <property type="entry name" value="ThrE-like_N"/>
</dbReference>
<feature type="transmembrane region" description="Helical" evidence="7">
    <location>
        <begin position="338"/>
        <end position="360"/>
    </location>
</feature>
<feature type="transmembrane region" description="Helical" evidence="7">
    <location>
        <begin position="425"/>
        <end position="443"/>
    </location>
</feature>
<feature type="domain" description="Threonine/Serine exporter ThrE" evidence="9">
    <location>
        <begin position="451"/>
        <end position="565"/>
    </location>
</feature>
<accession>A0A5C5FS29</accession>
<evidence type="ECO:0000256" key="6">
    <source>
        <dbReference type="SAM" id="MobiDB-lite"/>
    </source>
</evidence>
<proteinExistence type="inferred from homology"/>
<reference evidence="10 11" key="1">
    <citation type="submission" date="2019-03" db="EMBL/GenBank/DDBJ databases">
        <title>Rhodosporidium diobovatum UCD-FST 08-225 genome sequencing, assembly, and annotation.</title>
        <authorList>
            <person name="Fakankun I.U."/>
            <person name="Fristensky B."/>
            <person name="Levin D.B."/>
        </authorList>
    </citation>
    <scope>NUCLEOTIDE SEQUENCE [LARGE SCALE GENOMIC DNA]</scope>
    <source>
        <strain evidence="10 11">UCD-FST 08-225</strain>
    </source>
</reference>
<dbReference type="Proteomes" id="UP000311382">
    <property type="component" value="Unassembled WGS sequence"/>
</dbReference>
<dbReference type="GO" id="GO:0022857">
    <property type="term" value="F:transmembrane transporter activity"/>
    <property type="evidence" value="ECO:0007669"/>
    <property type="project" value="InterPro"/>
</dbReference>
<sequence>MSQLRSRLCSPQPAPGDDDASEPNSTSPRPTLTIDTSTSPSPRSHSPSPTSAGGTLRFFGPRSPRSAPSSFSSLHRDYFGGGALSPTLTPAERERERAQRKAREDAEREAKERELDLRAWQKEKRRRRKAREKELKRRRVFIKEHVAAILERQNFILKLARAFMMFGAPSHRLEAQIQATARVLELPHCSAMYLPGVLLVNFGDPATCTSDIKFLKQAAGLDLGKLKAAYYVYNKVIRDKLSVADGAAQLDDLMTSPPKYGLLKNIVVGGLAGAFIMPSAFYGSFIDCLAAIPLGGLLVIVQVLLARNDMYSSLFEIVIACINAMIAAALARSDQFCFYSVAAGSIVLILPGFIVLCAALELANRSIVSGAVRLTFATLYSLFLGFGLSLGAEIYAKGGNGQITGAADYTCAYLREGAPWWRQTIPRWFYFLTIPCFLLCMALKNGQPLFRRDTLVMVVIGCAGFSANFFSGWEFENMPALTSFIGSFTVGLLGNTWSRLTRESAVLVSVVGIFVQLPSGLANGGLLRFATDSATTNSNAFGTAIDAAAGLVTVAVGMTVGLFLAAAVMNLLSRRGRRRGAHLSTF</sequence>
<evidence type="ECO:0000313" key="11">
    <source>
        <dbReference type="Proteomes" id="UP000311382"/>
    </source>
</evidence>
<comment type="similarity">
    <text evidence="5">Belongs to the ThrE exporter (TC 2.A.79) family.</text>
</comment>
<feature type="transmembrane region" description="Helical" evidence="7">
    <location>
        <begin position="479"/>
        <end position="498"/>
    </location>
</feature>
<dbReference type="AlphaFoldDB" id="A0A5C5FS29"/>
<feature type="region of interest" description="Disordered" evidence="6">
    <location>
        <begin position="1"/>
        <end position="113"/>
    </location>
</feature>
<dbReference type="Pfam" id="PF06738">
    <property type="entry name" value="ThrE"/>
    <property type="match status" value="1"/>
</dbReference>
<comment type="subcellular location">
    <subcellularLocation>
        <location evidence="1">Membrane</location>
        <topology evidence="1">Multi-pass membrane protein</topology>
    </subcellularLocation>
</comment>
<dbReference type="InterPro" id="IPR051361">
    <property type="entry name" value="ThrE/Ser_Exporter"/>
</dbReference>
<dbReference type="STRING" id="5288.A0A5C5FS29"/>